<evidence type="ECO:0008006" key="3">
    <source>
        <dbReference type="Google" id="ProtNLM"/>
    </source>
</evidence>
<dbReference type="Proteomes" id="UP000183447">
    <property type="component" value="Unassembled WGS sequence"/>
</dbReference>
<keyword evidence="2" id="KW-1185">Reference proteome</keyword>
<dbReference type="Pfam" id="PF07310">
    <property type="entry name" value="PAS_5"/>
    <property type="match status" value="1"/>
</dbReference>
<dbReference type="RefSeq" id="WP_072340690.1">
    <property type="nucleotide sequence ID" value="NZ_FPKU01000001.1"/>
</dbReference>
<dbReference type="InterPro" id="IPR009922">
    <property type="entry name" value="DUF1457"/>
</dbReference>
<dbReference type="STRING" id="665118.SAMN02983003_1625"/>
<dbReference type="AlphaFoldDB" id="A0A1K2HWJ3"/>
<dbReference type="EMBL" id="FPKU01000001">
    <property type="protein sequence ID" value="SFZ83404.1"/>
    <property type="molecule type" value="Genomic_DNA"/>
</dbReference>
<protein>
    <recommendedName>
        <fullName evidence="3">PAS domain-containing protein</fullName>
    </recommendedName>
</protein>
<sequence length="222" mass="24553">MQKTTTRTLYDYWNTLRGARSAPDRRDIDPTRIRTALANTFILELNDKNEYDFRLAGSHLCSAYCRELKGRSFSALWDKRDRDALETLIRAVTEDHAAALVTFQGTTPIATKVAMEVLLLPIRHNGSTQSRLLGAMSAIDDPYWLGVQPIMEQRITGLRLIWPDDVSLADMARDVAASVPREVVFASAGSPAGPARPPLAATVFGRAARRYAHLAVIDGGRS</sequence>
<accession>A0A1K2HWJ3</accession>
<evidence type="ECO:0000313" key="1">
    <source>
        <dbReference type="EMBL" id="SFZ83404.1"/>
    </source>
</evidence>
<evidence type="ECO:0000313" key="2">
    <source>
        <dbReference type="Proteomes" id="UP000183447"/>
    </source>
</evidence>
<organism evidence="1 2">
    <name type="scientific">Devosia enhydra</name>
    <dbReference type="NCBI Taxonomy" id="665118"/>
    <lineage>
        <taxon>Bacteria</taxon>
        <taxon>Pseudomonadati</taxon>
        <taxon>Pseudomonadota</taxon>
        <taxon>Alphaproteobacteria</taxon>
        <taxon>Hyphomicrobiales</taxon>
        <taxon>Devosiaceae</taxon>
        <taxon>Devosia</taxon>
    </lineage>
</organism>
<reference evidence="1 2" key="1">
    <citation type="submission" date="2016-11" db="EMBL/GenBank/DDBJ databases">
        <authorList>
            <person name="Jaros S."/>
            <person name="Januszkiewicz K."/>
            <person name="Wedrychowicz H."/>
        </authorList>
    </citation>
    <scope>NUCLEOTIDE SEQUENCE [LARGE SCALE GENOMIC DNA]</scope>
    <source>
        <strain evidence="1 2">ATCC 23634</strain>
    </source>
</reference>
<gene>
    <name evidence="1" type="ORF">SAMN02983003_1625</name>
</gene>
<name>A0A1K2HWJ3_9HYPH</name>
<dbReference type="PIRSF" id="PIRSF031878">
    <property type="entry name" value="UCP031878"/>
    <property type="match status" value="1"/>
</dbReference>
<proteinExistence type="predicted"/>